<keyword evidence="3" id="KW-0472">Membrane</keyword>
<dbReference type="InterPro" id="IPR006059">
    <property type="entry name" value="SBP"/>
</dbReference>
<evidence type="ECO:0000313" key="8">
    <source>
        <dbReference type="EMBL" id="SET62072.1"/>
    </source>
</evidence>
<reference evidence="8 9" key="1">
    <citation type="submission" date="2016-10" db="EMBL/GenBank/DDBJ databases">
        <authorList>
            <person name="Varghese N."/>
            <person name="Submissions S."/>
        </authorList>
    </citation>
    <scope>NUCLEOTIDE SEQUENCE [LARGE SCALE GENOMIC DNA]</scope>
    <source>
        <strain evidence="8 9">ATCC 19403</strain>
    </source>
</reference>
<keyword evidence="4" id="KW-0564">Palmitate</keyword>
<gene>
    <name evidence="8" type="ORF">SAMN02745906_0721</name>
</gene>
<feature type="signal peptide" evidence="7">
    <location>
        <begin position="1"/>
        <end position="20"/>
    </location>
</feature>
<evidence type="ECO:0000256" key="7">
    <source>
        <dbReference type="SAM" id="SignalP"/>
    </source>
</evidence>
<feature type="chain" id="PRO_5046485328" evidence="7">
    <location>
        <begin position="21"/>
        <end position="462"/>
    </location>
</feature>
<evidence type="ECO:0000256" key="4">
    <source>
        <dbReference type="ARBA" id="ARBA00023139"/>
    </source>
</evidence>
<dbReference type="EMBL" id="LT630003">
    <property type="protein sequence ID" value="SET62072.1"/>
    <property type="molecule type" value="Genomic_DNA"/>
</dbReference>
<accession>A0ABY1C3T6</accession>
<evidence type="ECO:0000256" key="2">
    <source>
        <dbReference type="ARBA" id="ARBA00022729"/>
    </source>
</evidence>
<keyword evidence="1" id="KW-1003">Cell membrane</keyword>
<dbReference type="PROSITE" id="PS51257">
    <property type="entry name" value="PROKAR_LIPOPROTEIN"/>
    <property type="match status" value="1"/>
</dbReference>
<keyword evidence="2 7" id="KW-0732">Signal</keyword>
<proteinExistence type="predicted"/>
<dbReference type="InterPro" id="IPR050490">
    <property type="entry name" value="Bact_solute-bd_prot1"/>
</dbReference>
<dbReference type="SUPFAM" id="SSF53850">
    <property type="entry name" value="Periplasmic binding protein-like II"/>
    <property type="match status" value="1"/>
</dbReference>
<keyword evidence="5" id="KW-0449">Lipoprotein</keyword>
<feature type="region of interest" description="Disordered" evidence="6">
    <location>
        <begin position="33"/>
        <end position="54"/>
    </location>
</feature>
<name>A0ABY1C3T6_9FIRM</name>
<evidence type="ECO:0000313" key="9">
    <source>
        <dbReference type="Proteomes" id="UP000198970"/>
    </source>
</evidence>
<dbReference type="PANTHER" id="PTHR43649">
    <property type="entry name" value="ARABINOSE-BINDING PROTEIN-RELATED"/>
    <property type="match status" value="1"/>
</dbReference>
<evidence type="ECO:0000256" key="1">
    <source>
        <dbReference type="ARBA" id="ARBA00022475"/>
    </source>
</evidence>
<organism evidence="8 9">
    <name type="scientific">Lacrimispora sphenoides JCM 1415</name>
    <dbReference type="NCBI Taxonomy" id="1297793"/>
    <lineage>
        <taxon>Bacteria</taxon>
        <taxon>Bacillati</taxon>
        <taxon>Bacillota</taxon>
        <taxon>Clostridia</taxon>
        <taxon>Lachnospirales</taxon>
        <taxon>Lachnospiraceae</taxon>
        <taxon>Lacrimispora</taxon>
    </lineage>
</organism>
<keyword evidence="9" id="KW-1185">Reference proteome</keyword>
<dbReference type="Proteomes" id="UP000198970">
    <property type="component" value="Chromosome I"/>
</dbReference>
<evidence type="ECO:0000256" key="5">
    <source>
        <dbReference type="ARBA" id="ARBA00023288"/>
    </source>
</evidence>
<dbReference type="RefSeq" id="WP_242941348.1">
    <property type="nucleotide sequence ID" value="NZ_LT630003.1"/>
</dbReference>
<dbReference type="Gene3D" id="3.40.190.10">
    <property type="entry name" value="Periplasmic binding protein-like II"/>
    <property type="match status" value="1"/>
</dbReference>
<protein>
    <submittedName>
        <fullName evidence="8">Arabinosaccharide transport system substrate-binding protein</fullName>
    </submittedName>
</protein>
<sequence length="462" mass="51268">MKKRMAGMLLCFAMVCSVTAGCGQTGAKKEAAGNSAAGQEQTKEQSADGSTVGKNKFVRDGTDLSLWTFQALHVGFYTDMADKWNEANPDKPINLTVTTGDSSSIQNKLLVACQSGEGTPDIADIEIGFYASYLKDNYLLPINDVVEPYKNDVVMSRIEMYGDQKGNYYGIDFHLGASVAYYNMDIMKEAGIDPAAIVTWDDYVKAGKTVLEKTGKYMCAVETSDLFLPQMMLLEKGVQYVDEAGKPNLATKEHAEVIEFIRSMMDEGICEVAPGGGYHSEEWFGHLNGGKVASVMMPLWYMGRFTDYCKDLDGKIGIYEIPVWNKGDTREVLQGGTGTSVIKYTKNEELAKEFLAFAKLSREGNIYEWQKLGFDPIRTEIWKDTKITQDTENKFIKYFKTNPFDILLKNGTDLTAPSIAGSYSACYGVLVSTTYQNAFETAKDKDAAELLKNEQDSVIYDK</sequence>
<evidence type="ECO:0000256" key="3">
    <source>
        <dbReference type="ARBA" id="ARBA00023136"/>
    </source>
</evidence>
<dbReference type="PANTHER" id="PTHR43649:SF33">
    <property type="entry name" value="POLYGALACTURONAN_RHAMNOGALACTURONAN-BINDING PROTEIN YTCQ"/>
    <property type="match status" value="1"/>
</dbReference>
<evidence type="ECO:0000256" key="6">
    <source>
        <dbReference type="SAM" id="MobiDB-lite"/>
    </source>
</evidence>
<dbReference type="Pfam" id="PF01547">
    <property type="entry name" value="SBP_bac_1"/>
    <property type="match status" value="1"/>
</dbReference>